<evidence type="ECO:0000256" key="1">
    <source>
        <dbReference type="SAM" id="MobiDB-lite"/>
    </source>
</evidence>
<comment type="caution">
    <text evidence="3">The sequence shown here is derived from an EMBL/GenBank/DDBJ whole genome shotgun (WGS) entry which is preliminary data.</text>
</comment>
<evidence type="ECO:0000259" key="2">
    <source>
        <dbReference type="Pfam" id="PF21962"/>
    </source>
</evidence>
<feature type="domain" description="DUF6924" evidence="2">
    <location>
        <begin position="232"/>
        <end position="352"/>
    </location>
</feature>
<dbReference type="Pfam" id="PF21962">
    <property type="entry name" value="DUF6924"/>
    <property type="match status" value="1"/>
</dbReference>
<keyword evidence="4" id="KW-1185">Reference proteome</keyword>
<gene>
    <name evidence="3" type="ORF">HCJ92_03900</name>
</gene>
<protein>
    <recommendedName>
        <fullName evidence="2">DUF6924 domain-containing protein</fullName>
    </recommendedName>
</protein>
<sequence>MRPPLPLPPADTTGRVPGMLLIRTGDDDEVWEDVLSRMGELPGRCRPDGTGLDATDSASVADSTDRTDTIPRRLVIAHEPAWRGAEPDEIAAALAASGTWTPDLVLLTDDRTTVNAELRPLLAFGPLMDSEEEDDEAGHDDEEEREVAAFWITPRQAAMAYLVLHQPCTSFHLEQFAEDAPIEPEWEVEDGDEVTEDDLYEPAGAALETRDDPPLYTRPHRPLPLLGSSLDLLVRTDFGDDAAWAALIATVSAPFPGSEDGYGDAIEFVDDPAFEGATPEQVLAQTRNRGSEGIIADVVVLADAVTLREPGSRVLVMPMTDDIGLDFRVRADAVGSMLPNLGLSNMDLDDFRE</sequence>
<name>A0ABX1AHW1_9ACTN</name>
<dbReference type="InterPro" id="IPR053832">
    <property type="entry name" value="DUF6924"/>
</dbReference>
<feature type="region of interest" description="Disordered" evidence="1">
    <location>
        <begin position="41"/>
        <end position="66"/>
    </location>
</feature>
<evidence type="ECO:0000313" key="4">
    <source>
        <dbReference type="Proteomes" id="UP000746503"/>
    </source>
</evidence>
<evidence type="ECO:0000313" key="3">
    <source>
        <dbReference type="EMBL" id="NJP65449.1"/>
    </source>
</evidence>
<dbReference type="Proteomes" id="UP000746503">
    <property type="component" value="Unassembled WGS sequence"/>
</dbReference>
<proteinExistence type="predicted"/>
<dbReference type="EMBL" id="JAAVJB010000016">
    <property type="protein sequence ID" value="NJP65449.1"/>
    <property type="molecule type" value="Genomic_DNA"/>
</dbReference>
<accession>A0ABX1AHW1</accession>
<organism evidence="3 4">
    <name type="scientific">Streptomyces spiramenti</name>
    <dbReference type="NCBI Taxonomy" id="2720606"/>
    <lineage>
        <taxon>Bacteria</taxon>
        <taxon>Bacillati</taxon>
        <taxon>Actinomycetota</taxon>
        <taxon>Actinomycetes</taxon>
        <taxon>Kitasatosporales</taxon>
        <taxon>Streptomycetaceae</taxon>
        <taxon>Streptomyces</taxon>
    </lineage>
</organism>
<reference evidence="3 4" key="1">
    <citation type="submission" date="2020-03" db="EMBL/GenBank/DDBJ databases">
        <title>Draft genome of Streptomyces sp. ventii, isolated from the Axial Seamount in the Pacific Ocean, and resequencing of the two type strains Streptomyces lonarensis strain NCL 716 and Streptomyces bohaiensis strain 11A07.</title>
        <authorList>
            <person name="Loughran R.M."/>
            <person name="Pfannmuller K.M."/>
            <person name="Wasson B.J."/>
            <person name="Deadmond M.C."/>
            <person name="Paddock B.E."/>
            <person name="Koyack M.J."/>
            <person name="Gallegos D.A."/>
            <person name="Mitchell E.A."/>
            <person name="Ushijima B."/>
            <person name="Saw J.H."/>
            <person name="Mcphail K.L."/>
            <person name="Videau P."/>
        </authorList>
    </citation>
    <scope>NUCLEOTIDE SEQUENCE [LARGE SCALE GENOMIC DNA]</scope>
    <source>
        <strain evidence="4">5675061</strain>
    </source>
</reference>